<accession>A0A917MQZ6</accession>
<reference evidence="1" key="2">
    <citation type="submission" date="2020-09" db="EMBL/GenBank/DDBJ databases">
        <authorList>
            <person name="Sun Q."/>
            <person name="Zhou Y."/>
        </authorList>
    </citation>
    <scope>NUCLEOTIDE SEQUENCE</scope>
    <source>
        <strain evidence="1">CGMCC 1.15290</strain>
    </source>
</reference>
<dbReference type="AlphaFoldDB" id="A0A917MQZ6"/>
<dbReference type="Pfam" id="PF13489">
    <property type="entry name" value="Methyltransf_23"/>
    <property type="match status" value="1"/>
</dbReference>
<dbReference type="RefSeq" id="WP_188950046.1">
    <property type="nucleotide sequence ID" value="NZ_BMIB01000001.1"/>
</dbReference>
<keyword evidence="2" id="KW-1185">Reference proteome</keyword>
<proteinExistence type="predicted"/>
<dbReference type="Proteomes" id="UP000627292">
    <property type="component" value="Unassembled WGS sequence"/>
</dbReference>
<dbReference type="InterPro" id="IPR029063">
    <property type="entry name" value="SAM-dependent_MTases_sf"/>
</dbReference>
<name>A0A917MQZ6_9BACT</name>
<dbReference type="SUPFAM" id="SSF53335">
    <property type="entry name" value="S-adenosyl-L-methionine-dependent methyltransferases"/>
    <property type="match status" value="1"/>
</dbReference>
<gene>
    <name evidence="1" type="ORF">GCM10011379_03180</name>
</gene>
<evidence type="ECO:0008006" key="3">
    <source>
        <dbReference type="Google" id="ProtNLM"/>
    </source>
</evidence>
<organism evidence="1 2">
    <name type="scientific">Filimonas zeae</name>
    <dbReference type="NCBI Taxonomy" id="1737353"/>
    <lineage>
        <taxon>Bacteria</taxon>
        <taxon>Pseudomonadati</taxon>
        <taxon>Bacteroidota</taxon>
        <taxon>Chitinophagia</taxon>
        <taxon>Chitinophagales</taxon>
        <taxon>Chitinophagaceae</taxon>
        <taxon>Filimonas</taxon>
    </lineage>
</organism>
<dbReference type="Gene3D" id="3.40.50.150">
    <property type="entry name" value="Vaccinia Virus protein VP39"/>
    <property type="match status" value="1"/>
</dbReference>
<comment type="caution">
    <text evidence="1">The sequence shown here is derived from an EMBL/GenBank/DDBJ whole genome shotgun (WGS) entry which is preliminary data.</text>
</comment>
<sequence>MSQTILYTQCPGCSHSNIQPVLEAKDYTVSHETFAIWECGNCTLRFTQNVPEAAAIGRYYQSDAYVSHSDTKKGVVNRLYHIVRNITLKGKLKMITGVTGKKTGSLLDVGAGTGAFAAVMQQNGWQVTGLEPDETARKNAARNHGLNLQTLEALYHLPAAGYDVITMWHVLEHVHELHGYLNRFQTILRPGGTLVVAVPNYTSADAQRYGASWAAYDVPRHLYHFSPASMRTLVAQHGFKVVECKPMWFDSFYVSMLSEQYLNGKGNLVKAFINGWRSNTKAASSPEKSSSVIYIIKQK</sequence>
<dbReference type="PANTHER" id="PTHR43861">
    <property type="entry name" value="TRANS-ACONITATE 2-METHYLTRANSFERASE-RELATED"/>
    <property type="match status" value="1"/>
</dbReference>
<evidence type="ECO:0000313" key="1">
    <source>
        <dbReference type="EMBL" id="GGH57952.1"/>
    </source>
</evidence>
<dbReference type="EMBL" id="BMIB01000001">
    <property type="protein sequence ID" value="GGH57952.1"/>
    <property type="molecule type" value="Genomic_DNA"/>
</dbReference>
<reference evidence="1" key="1">
    <citation type="journal article" date="2014" name="Int. J. Syst. Evol. Microbiol.">
        <title>Complete genome sequence of Corynebacterium casei LMG S-19264T (=DSM 44701T), isolated from a smear-ripened cheese.</title>
        <authorList>
            <consortium name="US DOE Joint Genome Institute (JGI-PGF)"/>
            <person name="Walter F."/>
            <person name="Albersmeier A."/>
            <person name="Kalinowski J."/>
            <person name="Ruckert C."/>
        </authorList>
    </citation>
    <scope>NUCLEOTIDE SEQUENCE</scope>
    <source>
        <strain evidence="1">CGMCC 1.15290</strain>
    </source>
</reference>
<dbReference type="CDD" id="cd02440">
    <property type="entry name" value="AdoMet_MTases"/>
    <property type="match status" value="1"/>
</dbReference>
<protein>
    <recommendedName>
        <fullName evidence="3">Class I SAM-dependent methyltransferase</fullName>
    </recommendedName>
</protein>
<evidence type="ECO:0000313" key="2">
    <source>
        <dbReference type="Proteomes" id="UP000627292"/>
    </source>
</evidence>
<dbReference type="PANTHER" id="PTHR43861:SF6">
    <property type="entry name" value="METHYLTRANSFERASE TYPE 11"/>
    <property type="match status" value="1"/>
</dbReference>